<gene>
    <name evidence="1" type="ORF">GCM10023235_69470</name>
</gene>
<keyword evidence="2" id="KW-1185">Reference proteome</keyword>
<comment type="caution">
    <text evidence="1">The sequence shown here is derived from an EMBL/GenBank/DDBJ whole genome shotgun (WGS) entry which is preliminary data.</text>
</comment>
<protein>
    <submittedName>
        <fullName evidence="1">Uncharacterized protein</fullName>
    </submittedName>
</protein>
<dbReference type="SUPFAM" id="SSF69754">
    <property type="entry name" value="Ribosome binding protein Y (YfiA homologue)"/>
    <property type="match status" value="1"/>
</dbReference>
<evidence type="ECO:0000313" key="2">
    <source>
        <dbReference type="Proteomes" id="UP001501752"/>
    </source>
</evidence>
<sequence>MSSADPEYARTKLAAVLDRLDGPILAARVRLTQDPNHAAARPSLAQAVVDLNGRPVRAHVAAATMPEAVDLLHPPGPAALADQPPSAPR</sequence>
<dbReference type="Proteomes" id="UP001501752">
    <property type="component" value="Unassembled WGS sequence"/>
</dbReference>
<evidence type="ECO:0000313" key="1">
    <source>
        <dbReference type="EMBL" id="GAA4879355.1"/>
    </source>
</evidence>
<name>A0ABP9EKB1_9ACTN</name>
<dbReference type="Gene3D" id="3.30.160.100">
    <property type="entry name" value="Ribosome hibernation promotion factor-like"/>
    <property type="match status" value="1"/>
</dbReference>
<organism evidence="1 2">
    <name type="scientific">Kitasatospora terrestris</name>
    <dbReference type="NCBI Taxonomy" id="258051"/>
    <lineage>
        <taxon>Bacteria</taxon>
        <taxon>Bacillati</taxon>
        <taxon>Actinomycetota</taxon>
        <taxon>Actinomycetes</taxon>
        <taxon>Kitasatosporales</taxon>
        <taxon>Streptomycetaceae</taxon>
        <taxon>Kitasatospora</taxon>
    </lineage>
</organism>
<proteinExistence type="predicted"/>
<accession>A0ABP9EKB1</accession>
<dbReference type="EMBL" id="BAABIS010000001">
    <property type="protein sequence ID" value="GAA4879355.1"/>
    <property type="molecule type" value="Genomic_DNA"/>
</dbReference>
<reference evidence="2" key="1">
    <citation type="journal article" date="2019" name="Int. J. Syst. Evol. Microbiol.">
        <title>The Global Catalogue of Microorganisms (GCM) 10K type strain sequencing project: providing services to taxonomists for standard genome sequencing and annotation.</title>
        <authorList>
            <consortium name="The Broad Institute Genomics Platform"/>
            <consortium name="The Broad Institute Genome Sequencing Center for Infectious Disease"/>
            <person name="Wu L."/>
            <person name="Ma J."/>
        </authorList>
    </citation>
    <scope>NUCLEOTIDE SEQUENCE [LARGE SCALE GENOMIC DNA]</scope>
    <source>
        <strain evidence="2">JCM 13006</strain>
    </source>
</reference>
<dbReference type="InterPro" id="IPR036567">
    <property type="entry name" value="RHF-like"/>
</dbReference>